<dbReference type="AlphaFoldDB" id="A0A2R5FNZ0"/>
<protein>
    <submittedName>
        <fullName evidence="1">Uncharacterized protein</fullName>
    </submittedName>
</protein>
<reference evidence="1 2" key="1">
    <citation type="submission" date="2017-06" db="EMBL/GenBank/DDBJ databases">
        <title>Genome sequencing of cyanobaciteial culture collection at National Institute for Environmental Studies (NIES).</title>
        <authorList>
            <person name="Hirose Y."/>
            <person name="Shimura Y."/>
            <person name="Fujisawa T."/>
            <person name="Nakamura Y."/>
            <person name="Kawachi M."/>
        </authorList>
    </citation>
    <scope>NUCLEOTIDE SEQUENCE [LARGE SCALE GENOMIC DNA]</scope>
    <source>
        <strain evidence="1 2">NIES-4072</strain>
    </source>
</reference>
<name>A0A2R5FNZ0_NOSCO</name>
<evidence type="ECO:0000313" key="1">
    <source>
        <dbReference type="EMBL" id="GBG17511.1"/>
    </source>
</evidence>
<evidence type="ECO:0000313" key="2">
    <source>
        <dbReference type="Proteomes" id="UP000245124"/>
    </source>
</evidence>
<organism evidence="1 2">
    <name type="scientific">Nostoc commune NIES-4072</name>
    <dbReference type="NCBI Taxonomy" id="2005467"/>
    <lineage>
        <taxon>Bacteria</taxon>
        <taxon>Bacillati</taxon>
        <taxon>Cyanobacteriota</taxon>
        <taxon>Cyanophyceae</taxon>
        <taxon>Nostocales</taxon>
        <taxon>Nostocaceae</taxon>
        <taxon>Nostoc</taxon>
    </lineage>
</organism>
<accession>A0A2R5FNZ0</accession>
<dbReference type="RefSeq" id="WP_181373904.1">
    <property type="nucleotide sequence ID" value="NZ_BDUD01000001.1"/>
</dbReference>
<dbReference type="EMBL" id="BDUD01000001">
    <property type="protein sequence ID" value="GBG17511.1"/>
    <property type="molecule type" value="Genomic_DNA"/>
</dbReference>
<keyword evidence="2" id="KW-1185">Reference proteome</keyword>
<proteinExistence type="predicted"/>
<dbReference type="Proteomes" id="UP000245124">
    <property type="component" value="Unassembled WGS sequence"/>
</dbReference>
<sequence>MTVTTFKTTAIAAYKIIYTTQTGARVIIKTIKIKMANEIILHSPKTILKRLSRRLFFM</sequence>
<gene>
    <name evidence="1" type="ORF">NIES4072_11710</name>
</gene>
<comment type="caution">
    <text evidence="1">The sequence shown here is derived from an EMBL/GenBank/DDBJ whole genome shotgun (WGS) entry which is preliminary data.</text>
</comment>